<organism evidence="1 2">
    <name type="scientific">Panagrellus redivivus</name>
    <name type="common">Microworm</name>
    <dbReference type="NCBI Taxonomy" id="6233"/>
    <lineage>
        <taxon>Eukaryota</taxon>
        <taxon>Metazoa</taxon>
        <taxon>Ecdysozoa</taxon>
        <taxon>Nematoda</taxon>
        <taxon>Chromadorea</taxon>
        <taxon>Rhabditida</taxon>
        <taxon>Tylenchina</taxon>
        <taxon>Panagrolaimomorpha</taxon>
        <taxon>Panagrolaimoidea</taxon>
        <taxon>Panagrolaimidae</taxon>
        <taxon>Panagrellus</taxon>
    </lineage>
</organism>
<proteinExistence type="predicted"/>
<reference evidence="1" key="1">
    <citation type="journal article" date="2013" name="Genetics">
        <title>The draft genome and transcriptome of Panagrellus redivivus are shaped by the harsh demands of a free-living lifestyle.</title>
        <authorList>
            <person name="Srinivasan J."/>
            <person name="Dillman A.R."/>
            <person name="Macchietto M.G."/>
            <person name="Heikkinen L."/>
            <person name="Lakso M."/>
            <person name="Fracchia K.M."/>
            <person name="Antoshechkin I."/>
            <person name="Mortazavi A."/>
            <person name="Wong G."/>
            <person name="Sternberg P.W."/>
        </authorList>
    </citation>
    <scope>NUCLEOTIDE SEQUENCE [LARGE SCALE GENOMIC DNA]</scope>
    <source>
        <strain evidence="1">MT8872</strain>
    </source>
</reference>
<dbReference type="WBParaSite" id="Pan_g8978.t1">
    <property type="protein sequence ID" value="Pan_g8978.t1"/>
    <property type="gene ID" value="Pan_g8978"/>
</dbReference>
<dbReference type="InterPro" id="IPR042178">
    <property type="entry name" value="Serpin_sf_1"/>
</dbReference>
<dbReference type="AlphaFoldDB" id="A0A7E4WCE4"/>
<dbReference type="Proteomes" id="UP000492821">
    <property type="component" value="Unassembled WGS sequence"/>
</dbReference>
<accession>A0A7E4WCE4</accession>
<evidence type="ECO:0000313" key="1">
    <source>
        <dbReference type="Proteomes" id="UP000492821"/>
    </source>
</evidence>
<keyword evidence="1" id="KW-1185">Reference proteome</keyword>
<evidence type="ECO:0000313" key="2">
    <source>
        <dbReference type="WBParaSite" id="Pan_g8978.t1"/>
    </source>
</evidence>
<reference evidence="2" key="2">
    <citation type="submission" date="2020-10" db="UniProtKB">
        <authorList>
            <consortium name="WormBaseParasite"/>
        </authorList>
    </citation>
    <scope>IDENTIFICATION</scope>
</reference>
<name>A0A7E4WCE4_PANRE</name>
<dbReference type="SUPFAM" id="SSF56574">
    <property type="entry name" value="Serpins"/>
    <property type="match status" value="1"/>
</dbReference>
<dbReference type="InterPro" id="IPR036186">
    <property type="entry name" value="Serpin_sf"/>
</dbReference>
<protein>
    <submittedName>
        <fullName evidence="2">SERPIN domain-containing protein</fullName>
    </submittedName>
</protein>
<sequence length="385" mass="43239">MSDVAPTLLALDIVAKQLKAFYHVVEDTTAIAFAPFDTLATLAMLATVASEPTKTHIIHYLCILPEEQQTILKYYKDSFHKITESLKETSKHTKKPEIHLASLLLEKSYSWSNEAIETINDFFETKACYFVEFQNESDNVILSKCNDQHFSHPLKFINFMDRTLGMLGQAACKLSPKLILDNVENSFVTTSMGFTWYHCLTAASYSRTEQVSMVNIRAEGDRIVSFVKPAAGITVKELINRWGTHQFAEWIARRGHEKPVNLRIPLCAVAGEFDFLNSSDNDPRLEDIMDIDLADFSQLCESNCVTLDGLASYARIQLFSPTPNTDLPNPESSPIPEQMKATVPGFIDFKIKDSFIVLVCMAPPTFNVLAINSFDSIKTMPAARK</sequence>
<dbReference type="Gene3D" id="3.30.497.10">
    <property type="entry name" value="Antithrombin, subunit I, domain 2"/>
    <property type="match status" value="1"/>
</dbReference>